<dbReference type="Proteomes" id="UP000596742">
    <property type="component" value="Unassembled WGS sequence"/>
</dbReference>
<protein>
    <submittedName>
        <fullName evidence="1">Uncharacterized protein</fullName>
    </submittedName>
</protein>
<organism evidence="1 2">
    <name type="scientific">Mytilus galloprovincialis</name>
    <name type="common">Mediterranean mussel</name>
    <dbReference type="NCBI Taxonomy" id="29158"/>
    <lineage>
        <taxon>Eukaryota</taxon>
        <taxon>Metazoa</taxon>
        <taxon>Spiralia</taxon>
        <taxon>Lophotrochozoa</taxon>
        <taxon>Mollusca</taxon>
        <taxon>Bivalvia</taxon>
        <taxon>Autobranchia</taxon>
        <taxon>Pteriomorphia</taxon>
        <taxon>Mytilida</taxon>
        <taxon>Mytiloidea</taxon>
        <taxon>Mytilidae</taxon>
        <taxon>Mytilinae</taxon>
        <taxon>Mytilus</taxon>
    </lineage>
</organism>
<dbReference type="OrthoDB" id="6199263at2759"/>
<dbReference type="EMBL" id="UYJE01001478">
    <property type="protein sequence ID" value="VDI02459.1"/>
    <property type="molecule type" value="Genomic_DNA"/>
</dbReference>
<reference evidence="1" key="1">
    <citation type="submission" date="2018-11" db="EMBL/GenBank/DDBJ databases">
        <authorList>
            <person name="Alioto T."/>
            <person name="Alioto T."/>
        </authorList>
    </citation>
    <scope>NUCLEOTIDE SEQUENCE</scope>
</reference>
<evidence type="ECO:0000313" key="1">
    <source>
        <dbReference type="EMBL" id="VDI02459.1"/>
    </source>
</evidence>
<name>A0A8B6CBW7_MYTGA</name>
<gene>
    <name evidence="1" type="ORF">MGAL_10B054287</name>
</gene>
<sequence length="153" mass="15984">MAENCARTTELHQLVLDVGGRLEEYTERVPTLCNGKPTPLGGCTEKNPTDAIQYRGGGSRNEGGGTCISPGQCADCKDGFYVDGALCTTLCNGIPTPLGGCSEVNPTDTIKYRGGGSRNQGEGTCISPGLCSNCKDGFYADWALCTSKKTLSS</sequence>
<proteinExistence type="predicted"/>
<comment type="caution">
    <text evidence="1">The sequence shown here is derived from an EMBL/GenBank/DDBJ whole genome shotgun (WGS) entry which is preliminary data.</text>
</comment>
<accession>A0A8B6CBW7</accession>
<keyword evidence="2" id="KW-1185">Reference proteome</keyword>
<dbReference type="AlphaFoldDB" id="A0A8B6CBW7"/>
<evidence type="ECO:0000313" key="2">
    <source>
        <dbReference type="Proteomes" id="UP000596742"/>
    </source>
</evidence>